<organism evidence="2 3">
    <name type="scientific">Brevibacillus fortis</name>
    <dbReference type="NCBI Taxonomy" id="2126352"/>
    <lineage>
        <taxon>Bacteria</taxon>
        <taxon>Bacillati</taxon>
        <taxon>Bacillota</taxon>
        <taxon>Bacilli</taxon>
        <taxon>Bacillales</taxon>
        <taxon>Paenibacillaceae</taxon>
        <taxon>Brevibacillus</taxon>
    </lineage>
</organism>
<dbReference type="GO" id="GO:0016020">
    <property type="term" value="C:membrane"/>
    <property type="evidence" value="ECO:0007669"/>
    <property type="project" value="InterPro"/>
</dbReference>
<dbReference type="Proteomes" id="UP000240419">
    <property type="component" value="Unassembled WGS sequence"/>
</dbReference>
<dbReference type="EMBL" id="PXZM01000003">
    <property type="protein sequence ID" value="PSJ99584.1"/>
    <property type="molecule type" value="Genomic_DNA"/>
</dbReference>
<evidence type="ECO:0000313" key="2">
    <source>
        <dbReference type="EMBL" id="PSJ99584.1"/>
    </source>
</evidence>
<comment type="caution">
    <text evidence="2">The sequence shown here is derived from an EMBL/GenBank/DDBJ whole genome shotgun (WGS) entry which is preliminary data.</text>
</comment>
<keyword evidence="1" id="KW-1133">Transmembrane helix</keyword>
<dbReference type="OrthoDB" id="5198189at2"/>
<proteinExistence type="predicted"/>
<dbReference type="AlphaFoldDB" id="A0A2P7VK82"/>
<keyword evidence="1" id="KW-0812">Transmembrane</keyword>
<reference evidence="2 3" key="1">
    <citation type="submission" date="2018-03" db="EMBL/GenBank/DDBJ databases">
        <title>Brevisbacillus phylogenomics.</title>
        <authorList>
            <person name="Dunlap C."/>
        </authorList>
    </citation>
    <scope>NUCLEOTIDE SEQUENCE [LARGE SCALE GENOMIC DNA]</scope>
    <source>
        <strain evidence="2 3">NRRL NRS-1210</strain>
    </source>
</reference>
<feature type="transmembrane region" description="Helical" evidence="1">
    <location>
        <begin position="150"/>
        <end position="171"/>
    </location>
</feature>
<feature type="transmembrane region" description="Helical" evidence="1">
    <location>
        <begin position="61"/>
        <end position="84"/>
    </location>
</feature>
<keyword evidence="1" id="KW-0472">Membrane</keyword>
<name>A0A2P7VK82_9BACL</name>
<protein>
    <submittedName>
        <fullName evidence="2">ECF transporter S component</fullName>
    </submittedName>
</protein>
<feature type="transmembrane region" description="Helical" evidence="1">
    <location>
        <begin position="177"/>
        <end position="198"/>
    </location>
</feature>
<dbReference type="InterPro" id="IPR009825">
    <property type="entry name" value="ECF_substrate-spec-like"/>
</dbReference>
<dbReference type="Gene3D" id="1.10.1760.20">
    <property type="match status" value="1"/>
</dbReference>
<dbReference type="Pfam" id="PF07155">
    <property type="entry name" value="ECF-ribofla_trS"/>
    <property type="match status" value="1"/>
</dbReference>
<evidence type="ECO:0000256" key="1">
    <source>
        <dbReference type="SAM" id="Phobius"/>
    </source>
</evidence>
<gene>
    <name evidence="2" type="ORF">C7R93_02595</name>
</gene>
<accession>A0A2P7VK82</accession>
<feature type="transmembrane region" description="Helical" evidence="1">
    <location>
        <begin position="30"/>
        <end position="49"/>
    </location>
</feature>
<evidence type="ECO:0000313" key="3">
    <source>
        <dbReference type="Proteomes" id="UP000240419"/>
    </source>
</evidence>
<keyword evidence="3" id="KW-1185">Reference proteome</keyword>
<dbReference type="RefSeq" id="WP_106837335.1">
    <property type="nucleotide sequence ID" value="NZ_JARMEZ010000014.1"/>
</dbReference>
<sequence length="218" mass="23775">MNIALLILLALLSLFAILLLVLEKSKMDEKIIAVIATLGAIASIARVPFAAIPNVQPTTFLVMLSGYVFGIRVGFLVGVIAAVFSNFFLGQGTWTLWQMMAWGLSGAFAGGLRYVTGRSAQPPLSKSVDKWLFVGSCTAWGFLFDWIMNLWIFVGMGAFMNIGSFLALYSAGLAFDIAHAAGNFLFALLLGPGFARIFTRYHRKLVISQLTVRKSHDV</sequence>